<dbReference type="PANTHER" id="PTHR39515">
    <property type="entry name" value="CONSERVED PROTEIN"/>
    <property type="match status" value="1"/>
</dbReference>
<dbReference type="InterPro" id="IPR052526">
    <property type="entry name" value="HTH-type_Bedaq_tolerance"/>
</dbReference>
<sequence>MTTNAPTDLPDLAAELRVGVGRLHRRLRHQRGTVDLPDHLVAVLGLLNRAGALTPGALAEHECVRPPQMTRSVNALVESGYVAKMPHPSDGRQVVVEITDAGRDELVELRRRRDEWLAAQLATLDDADRQVLEQAAHILQRMAGGR</sequence>
<dbReference type="InterPro" id="IPR036388">
    <property type="entry name" value="WH-like_DNA-bd_sf"/>
</dbReference>
<gene>
    <name evidence="5" type="ORF">SAMN04489860_1014</name>
</gene>
<dbReference type="GO" id="GO:0003677">
    <property type="term" value="F:DNA binding"/>
    <property type="evidence" value="ECO:0007669"/>
    <property type="project" value="UniProtKB-KW"/>
</dbReference>
<keyword evidence="3" id="KW-0804">Transcription</keyword>
<dbReference type="RefSeq" id="WP_083371811.1">
    <property type="nucleotide sequence ID" value="NZ_LT629776.1"/>
</dbReference>
<dbReference type="PROSITE" id="PS01117">
    <property type="entry name" value="HTH_MARR_1"/>
    <property type="match status" value="1"/>
</dbReference>
<dbReference type="SMART" id="SM00347">
    <property type="entry name" value="HTH_MARR"/>
    <property type="match status" value="1"/>
</dbReference>
<evidence type="ECO:0000256" key="3">
    <source>
        <dbReference type="ARBA" id="ARBA00023163"/>
    </source>
</evidence>
<evidence type="ECO:0000256" key="1">
    <source>
        <dbReference type="ARBA" id="ARBA00023015"/>
    </source>
</evidence>
<organism evidence="5 6">
    <name type="scientific">Paraoerskovia marina</name>
    <dbReference type="NCBI Taxonomy" id="545619"/>
    <lineage>
        <taxon>Bacteria</taxon>
        <taxon>Bacillati</taxon>
        <taxon>Actinomycetota</taxon>
        <taxon>Actinomycetes</taxon>
        <taxon>Micrococcales</taxon>
        <taxon>Cellulomonadaceae</taxon>
        <taxon>Paraoerskovia</taxon>
    </lineage>
</organism>
<dbReference type="InterPro" id="IPR023187">
    <property type="entry name" value="Tscrpt_reg_MarR-type_CS"/>
</dbReference>
<evidence type="ECO:0000313" key="6">
    <source>
        <dbReference type="Proteomes" id="UP000185663"/>
    </source>
</evidence>
<dbReference type="SUPFAM" id="SSF46785">
    <property type="entry name" value="Winged helix' DNA-binding domain"/>
    <property type="match status" value="1"/>
</dbReference>
<dbReference type="PROSITE" id="PS50995">
    <property type="entry name" value="HTH_MARR_2"/>
    <property type="match status" value="1"/>
</dbReference>
<dbReference type="Pfam" id="PF01047">
    <property type="entry name" value="MarR"/>
    <property type="match status" value="1"/>
</dbReference>
<protein>
    <submittedName>
        <fullName evidence="5">DNA-binding transcriptional regulator, MarR family</fullName>
    </submittedName>
</protein>
<evidence type="ECO:0000313" key="5">
    <source>
        <dbReference type="EMBL" id="SDS19643.1"/>
    </source>
</evidence>
<dbReference type="STRING" id="545619.SAMN04489860_1014"/>
<name>A0A1H1Q8I9_9CELL</name>
<reference evidence="5 6" key="1">
    <citation type="submission" date="2016-10" db="EMBL/GenBank/DDBJ databases">
        <authorList>
            <person name="de Groot N.N."/>
        </authorList>
    </citation>
    <scope>NUCLEOTIDE SEQUENCE [LARGE SCALE GENOMIC DNA]</scope>
    <source>
        <strain evidence="5 6">DSM 22126</strain>
    </source>
</reference>
<proteinExistence type="predicted"/>
<dbReference type="InterPro" id="IPR036390">
    <property type="entry name" value="WH_DNA-bd_sf"/>
</dbReference>
<dbReference type="Proteomes" id="UP000185663">
    <property type="component" value="Chromosome I"/>
</dbReference>
<accession>A0A1H1Q8I9</accession>
<dbReference type="PANTHER" id="PTHR39515:SF2">
    <property type="entry name" value="HTH-TYPE TRANSCRIPTIONAL REGULATOR RV0880"/>
    <property type="match status" value="1"/>
</dbReference>
<keyword evidence="1" id="KW-0805">Transcription regulation</keyword>
<dbReference type="eggNOG" id="COG1846">
    <property type="taxonomic scope" value="Bacteria"/>
</dbReference>
<dbReference type="GO" id="GO:0003700">
    <property type="term" value="F:DNA-binding transcription factor activity"/>
    <property type="evidence" value="ECO:0007669"/>
    <property type="project" value="InterPro"/>
</dbReference>
<evidence type="ECO:0000259" key="4">
    <source>
        <dbReference type="PROSITE" id="PS50995"/>
    </source>
</evidence>
<evidence type="ECO:0000256" key="2">
    <source>
        <dbReference type="ARBA" id="ARBA00023125"/>
    </source>
</evidence>
<dbReference type="OrthoDB" id="9804055at2"/>
<dbReference type="AlphaFoldDB" id="A0A1H1Q8I9"/>
<dbReference type="EMBL" id="LT629776">
    <property type="protein sequence ID" value="SDS19643.1"/>
    <property type="molecule type" value="Genomic_DNA"/>
</dbReference>
<keyword evidence="2 5" id="KW-0238">DNA-binding</keyword>
<keyword evidence="6" id="KW-1185">Reference proteome</keyword>
<feature type="domain" description="HTH marR-type" evidence="4">
    <location>
        <begin position="9"/>
        <end position="144"/>
    </location>
</feature>
<dbReference type="InterPro" id="IPR000835">
    <property type="entry name" value="HTH_MarR-typ"/>
</dbReference>
<dbReference type="Gene3D" id="1.10.10.10">
    <property type="entry name" value="Winged helix-like DNA-binding domain superfamily/Winged helix DNA-binding domain"/>
    <property type="match status" value="1"/>
</dbReference>